<gene>
    <name evidence="9" type="ORF">BGZ80_000351</name>
</gene>
<dbReference type="Proteomes" id="UP000703661">
    <property type="component" value="Unassembled WGS sequence"/>
</dbReference>
<dbReference type="InterPro" id="IPR011989">
    <property type="entry name" value="ARM-like"/>
</dbReference>
<feature type="repeat" description="ARM" evidence="7">
    <location>
        <begin position="179"/>
        <end position="224"/>
    </location>
</feature>
<evidence type="ECO:0008006" key="11">
    <source>
        <dbReference type="Google" id="ProtNLM"/>
    </source>
</evidence>
<dbReference type="GO" id="GO:0005085">
    <property type="term" value="F:guanyl-nucleotide exchange factor activity"/>
    <property type="evidence" value="ECO:0007669"/>
    <property type="project" value="InterPro"/>
</dbReference>
<feature type="region of interest" description="Disordered" evidence="8">
    <location>
        <begin position="1"/>
        <end position="21"/>
    </location>
</feature>
<name>A0A9P6N3L6_9FUNG</name>
<dbReference type="OrthoDB" id="26149at2759"/>
<dbReference type="SUPFAM" id="SSF48371">
    <property type="entry name" value="ARM repeat"/>
    <property type="match status" value="1"/>
</dbReference>
<dbReference type="SMART" id="SM00185">
    <property type="entry name" value="ARM"/>
    <property type="match status" value="6"/>
</dbReference>
<dbReference type="GO" id="GO:0005829">
    <property type="term" value="C:cytosol"/>
    <property type="evidence" value="ECO:0007669"/>
    <property type="project" value="UniProtKB-SubCell"/>
</dbReference>
<keyword evidence="10" id="KW-1185">Reference proteome</keyword>
<protein>
    <recommendedName>
        <fullName evidence="11">ARM repeat-containing protein</fullName>
    </recommendedName>
</protein>
<comment type="subcellular location">
    <subcellularLocation>
        <location evidence="3">Cytoplasm</location>
        <location evidence="3">Cytosol</location>
    </subcellularLocation>
    <subcellularLocation>
        <location evidence="2">Endoplasmic reticulum</location>
    </subcellularLocation>
    <subcellularLocation>
        <location evidence="1">Mitochondrion</location>
    </subcellularLocation>
</comment>
<accession>A0A9P6N3L6</accession>
<keyword evidence="4" id="KW-0963">Cytoplasm</keyword>
<proteinExistence type="predicted"/>
<dbReference type="InterPro" id="IPR000225">
    <property type="entry name" value="Armadillo"/>
</dbReference>
<organism evidence="9 10">
    <name type="scientific">Entomortierella chlamydospora</name>
    <dbReference type="NCBI Taxonomy" id="101097"/>
    <lineage>
        <taxon>Eukaryota</taxon>
        <taxon>Fungi</taxon>
        <taxon>Fungi incertae sedis</taxon>
        <taxon>Mucoromycota</taxon>
        <taxon>Mortierellomycotina</taxon>
        <taxon>Mortierellomycetes</taxon>
        <taxon>Mortierellales</taxon>
        <taxon>Mortierellaceae</taxon>
        <taxon>Entomortierella</taxon>
    </lineage>
</organism>
<dbReference type="PROSITE" id="PS50176">
    <property type="entry name" value="ARM_REPEAT"/>
    <property type="match status" value="2"/>
</dbReference>
<evidence type="ECO:0000313" key="9">
    <source>
        <dbReference type="EMBL" id="KAG0022393.1"/>
    </source>
</evidence>
<feature type="repeat" description="ARM" evidence="7">
    <location>
        <begin position="374"/>
        <end position="417"/>
    </location>
</feature>
<sequence length="689" mass="74449">MSAHPSNSTGTGPDPTPQDDAAFAGLVQNVKLSSNDPSSFAYQVEVLEAAKTQLEQDANSQDAWDKVANTFQSIADAAREEAARTPIGESAVVSLIVSIQSLNKQRQAPVDIQAMRAFANICVDHEANRQKVLQENGFEVIVEVLKHTSHGDAIKTACGALLNTTMSYEPAQSKVVELGAIEQLLKVLKSDITENEMSITIAARVIANLSEIDSGSQSVIKSDGHKIVVHLLLQTTSKEVEDYMDLIDYLTDILSAVISKESAQIAIQQSGLLPPLLDILEHSGTSDEGKTEEEKKEDDKKFGEIKASLVEVVVSTTLADANMVPVFNDKEIMDRFLAWLQLSDREDLQTCAALCIGNVARSDQHCVKLVHEYHAVEPLIHVVRKATDLKASHAATGVLRNLALPEKNREILGDAGVIQACSPLLKKDNALPLQANIVGILKRLSLSSSNTVRIISGREPFETLSSTSDGEGELETPLSTLVELIGRTDDFALKSEGTRTLCNMIKVTWGNESMRGFDAASVTALQQTLNKPDVALQIVAMTRNPKYVVLQNEGVIALTLLVTSPAQAEKNAVLEALVAVAADPQPVAEATSTEEGESQEQPPKELTLLESLLGLIKNQDGKCPDEVRTNVCVFLRNALDSAAREGEDPAYLAFLKSSGMKGTLEEVKAQEGTRPLVRSGIQEVLSRLE</sequence>
<dbReference type="InterPro" id="IPR040144">
    <property type="entry name" value="RAP1GDS1"/>
</dbReference>
<comment type="caution">
    <text evidence="9">The sequence shown here is derived from an EMBL/GenBank/DDBJ whole genome shotgun (WGS) entry which is preliminary data.</text>
</comment>
<evidence type="ECO:0000256" key="2">
    <source>
        <dbReference type="ARBA" id="ARBA00004240"/>
    </source>
</evidence>
<evidence type="ECO:0000256" key="1">
    <source>
        <dbReference type="ARBA" id="ARBA00004173"/>
    </source>
</evidence>
<dbReference type="AlphaFoldDB" id="A0A9P6N3L6"/>
<feature type="compositionally biased region" description="Polar residues" evidence="8">
    <location>
        <begin position="1"/>
        <end position="11"/>
    </location>
</feature>
<dbReference type="EMBL" id="JAAAID010000107">
    <property type="protein sequence ID" value="KAG0022393.1"/>
    <property type="molecule type" value="Genomic_DNA"/>
</dbReference>
<evidence type="ECO:0000256" key="8">
    <source>
        <dbReference type="SAM" id="MobiDB-lite"/>
    </source>
</evidence>
<reference evidence="9" key="1">
    <citation type="journal article" date="2020" name="Fungal Divers.">
        <title>Resolving the Mortierellaceae phylogeny through synthesis of multi-gene phylogenetics and phylogenomics.</title>
        <authorList>
            <person name="Vandepol N."/>
            <person name="Liber J."/>
            <person name="Desiro A."/>
            <person name="Na H."/>
            <person name="Kennedy M."/>
            <person name="Barry K."/>
            <person name="Grigoriev I.V."/>
            <person name="Miller A.N."/>
            <person name="O'Donnell K."/>
            <person name="Stajich J.E."/>
            <person name="Bonito G."/>
        </authorList>
    </citation>
    <scope>NUCLEOTIDE SEQUENCE</scope>
    <source>
        <strain evidence="9">NRRL 2769</strain>
    </source>
</reference>
<evidence type="ECO:0000313" key="10">
    <source>
        <dbReference type="Proteomes" id="UP000703661"/>
    </source>
</evidence>
<keyword evidence="5" id="KW-0256">Endoplasmic reticulum</keyword>
<dbReference type="Gene3D" id="1.25.10.10">
    <property type="entry name" value="Leucine-rich Repeat Variant"/>
    <property type="match status" value="3"/>
</dbReference>
<keyword evidence="6" id="KW-0496">Mitochondrion</keyword>
<dbReference type="PANTHER" id="PTHR10957">
    <property type="entry name" value="RAP1 GTPASE-GDP DISSOCIATION STIMULATOR 1"/>
    <property type="match status" value="1"/>
</dbReference>
<evidence type="ECO:0000256" key="7">
    <source>
        <dbReference type="PROSITE-ProRule" id="PRU00259"/>
    </source>
</evidence>
<dbReference type="GO" id="GO:0005783">
    <property type="term" value="C:endoplasmic reticulum"/>
    <property type="evidence" value="ECO:0007669"/>
    <property type="project" value="UniProtKB-SubCell"/>
</dbReference>
<dbReference type="InterPro" id="IPR016024">
    <property type="entry name" value="ARM-type_fold"/>
</dbReference>
<evidence type="ECO:0000256" key="5">
    <source>
        <dbReference type="ARBA" id="ARBA00022824"/>
    </source>
</evidence>
<evidence type="ECO:0000256" key="6">
    <source>
        <dbReference type="ARBA" id="ARBA00023128"/>
    </source>
</evidence>
<evidence type="ECO:0000256" key="3">
    <source>
        <dbReference type="ARBA" id="ARBA00004514"/>
    </source>
</evidence>
<dbReference type="GO" id="GO:0005739">
    <property type="term" value="C:mitochondrion"/>
    <property type="evidence" value="ECO:0007669"/>
    <property type="project" value="UniProtKB-SubCell"/>
</dbReference>
<evidence type="ECO:0000256" key="4">
    <source>
        <dbReference type="ARBA" id="ARBA00022490"/>
    </source>
</evidence>